<feature type="chain" id="PRO_5025596120" evidence="1">
    <location>
        <begin position="25"/>
        <end position="231"/>
    </location>
</feature>
<accession>A0A6B3SRJ1</accession>
<name>A0A6B3SRJ1_9BURK</name>
<evidence type="ECO:0000313" key="2">
    <source>
        <dbReference type="EMBL" id="NEX61955.1"/>
    </source>
</evidence>
<comment type="caution">
    <text evidence="2">The sequence shown here is derived from an EMBL/GenBank/DDBJ whole genome shotgun (WGS) entry which is preliminary data.</text>
</comment>
<dbReference type="AlphaFoldDB" id="A0A6B3SRJ1"/>
<feature type="signal peptide" evidence="1">
    <location>
        <begin position="1"/>
        <end position="24"/>
    </location>
</feature>
<evidence type="ECO:0000256" key="1">
    <source>
        <dbReference type="SAM" id="SignalP"/>
    </source>
</evidence>
<dbReference type="EMBL" id="JAAIVB010000041">
    <property type="protein sequence ID" value="NEX61955.1"/>
    <property type="molecule type" value="Genomic_DNA"/>
</dbReference>
<protein>
    <submittedName>
        <fullName evidence="2">DUF4197 domain-containing protein</fullName>
    </submittedName>
</protein>
<reference evidence="2 3" key="1">
    <citation type="submission" date="2020-02" db="EMBL/GenBank/DDBJ databases">
        <authorList>
            <person name="Kim M.K."/>
        </authorList>
    </citation>
    <scope>NUCLEOTIDE SEQUENCE [LARGE SCALE GENOMIC DNA]</scope>
    <source>
        <strain evidence="2 3">17J57-3</strain>
    </source>
</reference>
<dbReference type="InterPro" id="IPR025245">
    <property type="entry name" value="DUF4197"/>
</dbReference>
<keyword evidence="1" id="KW-0732">Signal</keyword>
<keyword evidence="3" id="KW-1185">Reference proteome</keyword>
<evidence type="ECO:0000313" key="3">
    <source>
        <dbReference type="Proteomes" id="UP000482155"/>
    </source>
</evidence>
<dbReference type="Proteomes" id="UP000482155">
    <property type="component" value="Unassembled WGS sequence"/>
</dbReference>
<sequence length="231" mass="24499">MSASRFRRMFALMSLVSVAPVVLAISLSDLSNQEASSGLKAALEKGASAAVSKLGTPGGFLDNDRVKIQLPGVLEQARPLLQMTGRGQQLDELVVSMNRAAESAVPMAKPLLVDAVKSMSVSDAKNILTGGDTSVTNFFREKTSAALAVKFLPIVKGITDRSGLAAKYNGVMSQASKMNLVSDDQSTVEKYVTQRALDGLYLMIADEEKAIRADPVGTGSKIIEKVFGSMK</sequence>
<gene>
    <name evidence="2" type="ORF">G3574_12780</name>
</gene>
<organism evidence="2 3">
    <name type="scientific">Noviherbaspirillum galbum</name>
    <dbReference type="NCBI Taxonomy" id="2709383"/>
    <lineage>
        <taxon>Bacteria</taxon>
        <taxon>Pseudomonadati</taxon>
        <taxon>Pseudomonadota</taxon>
        <taxon>Betaproteobacteria</taxon>
        <taxon>Burkholderiales</taxon>
        <taxon>Oxalobacteraceae</taxon>
        <taxon>Noviherbaspirillum</taxon>
    </lineage>
</organism>
<dbReference type="Pfam" id="PF13852">
    <property type="entry name" value="DUF4197"/>
    <property type="match status" value="1"/>
</dbReference>
<proteinExistence type="predicted"/>